<proteinExistence type="predicted"/>
<name>A0A821GXH6_9BILA</name>
<feature type="domain" description="BMERB" evidence="1">
    <location>
        <begin position="4"/>
        <end position="43"/>
    </location>
</feature>
<reference evidence="2" key="1">
    <citation type="submission" date="2021-02" db="EMBL/GenBank/DDBJ databases">
        <authorList>
            <person name="Nowell W R."/>
        </authorList>
    </citation>
    <scope>NUCLEOTIDE SEQUENCE</scope>
</reference>
<organism evidence="2 3">
    <name type="scientific">Rotaria socialis</name>
    <dbReference type="NCBI Taxonomy" id="392032"/>
    <lineage>
        <taxon>Eukaryota</taxon>
        <taxon>Metazoa</taxon>
        <taxon>Spiralia</taxon>
        <taxon>Gnathifera</taxon>
        <taxon>Rotifera</taxon>
        <taxon>Eurotatoria</taxon>
        <taxon>Bdelloidea</taxon>
        <taxon>Philodinida</taxon>
        <taxon>Philodinidae</taxon>
        <taxon>Rotaria</taxon>
    </lineage>
</organism>
<evidence type="ECO:0000259" key="1">
    <source>
        <dbReference type="Pfam" id="PF12130"/>
    </source>
</evidence>
<dbReference type="EMBL" id="CAJOBP010032462">
    <property type="protein sequence ID" value="CAF4678146.1"/>
    <property type="molecule type" value="Genomic_DNA"/>
</dbReference>
<gene>
    <name evidence="2" type="ORF">UJA718_LOCUS35101</name>
</gene>
<evidence type="ECO:0000313" key="2">
    <source>
        <dbReference type="EMBL" id="CAF4678146.1"/>
    </source>
</evidence>
<evidence type="ECO:0000313" key="3">
    <source>
        <dbReference type="Proteomes" id="UP000663873"/>
    </source>
</evidence>
<protein>
    <recommendedName>
        <fullName evidence="1">BMERB domain-containing protein</fullName>
    </recommendedName>
</protein>
<accession>A0A821GXH6</accession>
<comment type="caution">
    <text evidence="2">The sequence shown here is derived from an EMBL/GenBank/DDBJ whole genome shotgun (WGS) entry which is preliminary data.</text>
</comment>
<feature type="non-terminal residue" evidence="2">
    <location>
        <position position="1"/>
    </location>
</feature>
<dbReference type="InterPro" id="IPR022735">
    <property type="entry name" value="bMERB_dom"/>
</dbReference>
<dbReference type="AlphaFoldDB" id="A0A821GXH6"/>
<keyword evidence="3" id="KW-1185">Reference proteome</keyword>
<sequence>MSKRGLTLENERSRAENEYRQLINLPDEHKTIKDKEREEQLITMIA</sequence>
<dbReference type="Proteomes" id="UP000663873">
    <property type="component" value="Unassembled WGS sequence"/>
</dbReference>
<dbReference type="Pfam" id="PF12130">
    <property type="entry name" value="bMERB_dom"/>
    <property type="match status" value="1"/>
</dbReference>